<reference evidence="1" key="1">
    <citation type="submission" date="2022-11" db="EMBL/GenBank/DDBJ databases">
        <authorList>
            <person name="Hyden B.L."/>
            <person name="Feng K."/>
            <person name="Yates T."/>
            <person name="Jawdy S."/>
            <person name="Smart L.B."/>
            <person name="Muchero W."/>
        </authorList>
    </citation>
    <scope>NUCLEOTIDE SEQUENCE</scope>
    <source>
        <tissue evidence="1">Shoot tip</tissue>
    </source>
</reference>
<accession>A0A9Q1AB66</accession>
<reference evidence="1" key="2">
    <citation type="journal article" date="2023" name="Int. J. Mol. Sci.">
        <title>De Novo Assembly and Annotation of 11 Diverse Shrub Willow (Salix) Genomes Reveals Novel Gene Organization in Sex-Linked Regions.</title>
        <authorList>
            <person name="Hyden B."/>
            <person name="Feng K."/>
            <person name="Yates T.B."/>
            <person name="Jawdy S."/>
            <person name="Cereghino C."/>
            <person name="Smart L.B."/>
            <person name="Muchero W."/>
        </authorList>
    </citation>
    <scope>NUCLEOTIDE SEQUENCE</scope>
    <source>
        <tissue evidence="1">Shoot tip</tissue>
    </source>
</reference>
<comment type="caution">
    <text evidence="1">The sequence shown here is derived from an EMBL/GenBank/DDBJ whole genome shotgun (WGS) entry which is preliminary data.</text>
</comment>
<keyword evidence="2" id="KW-1185">Reference proteome</keyword>
<sequence>MCFAYICGQIRVASAFCNLYNNYEIEFQSCFQIDSTRWVESVSWPLACAFVMGQ</sequence>
<organism evidence="1 2">
    <name type="scientific">Salix koriyanagi</name>
    <dbReference type="NCBI Taxonomy" id="2511006"/>
    <lineage>
        <taxon>Eukaryota</taxon>
        <taxon>Viridiplantae</taxon>
        <taxon>Streptophyta</taxon>
        <taxon>Embryophyta</taxon>
        <taxon>Tracheophyta</taxon>
        <taxon>Spermatophyta</taxon>
        <taxon>Magnoliopsida</taxon>
        <taxon>eudicotyledons</taxon>
        <taxon>Gunneridae</taxon>
        <taxon>Pentapetalae</taxon>
        <taxon>rosids</taxon>
        <taxon>fabids</taxon>
        <taxon>Malpighiales</taxon>
        <taxon>Salicaceae</taxon>
        <taxon>Saliceae</taxon>
        <taxon>Salix</taxon>
    </lineage>
</organism>
<gene>
    <name evidence="1" type="ORF">OIU74_023845</name>
</gene>
<proteinExistence type="predicted"/>
<protein>
    <submittedName>
        <fullName evidence="1">Uncharacterized protein</fullName>
    </submittedName>
</protein>
<dbReference type="AlphaFoldDB" id="A0A9Q1AB66"/>
<dbReference type="Proteomes" id="UP001151752">
    <property type="component" value="Chromosome 12"/>
</dbReference>
<dbReference type="EMBL" id="JAPFFM010000004">
    <property type="protein sequence ID" value="KAJ6765045.1"/>
    <property type="molecule type" value="Genomic_DNA"/>
</dbReference>
<evidence type="ECO:0000313" key="1">
    <source>
        <dbReference type="EMBL" id="KAJ6765045.1"/>
    </source>
</evidence>
<name>A0A9Q1AB66_9ROSI</name>
<evidence type="ECO:0000313" key="2">
    <source>
        <dbReference type="Proteomes" id="UP001151752"/>
    </source>
</evidence>